<gene>
    <name evidence="4" type="ORF">SAMN06265222_106259</name>
</gene>
<dbReference type="PROSITE" id="PS51747">
    <property type="entry name" value="CYT_DCMP_DEAMINASES_2"/>
    <property type="match status" value="1"/>
</dbReference>
<name>A0ABY1Q4T5_9BACT</name>
<dbReference type="PROSITE" id="PS00903">
    <property type="entry name" value="CYT_DCMP_DEAMINASES_1"/>
    <property type="match status" value="1"/>
</dbReference>
<dbReference type="Pfam" id="PF00383">
    <property type="entry name" value="dCMP_cyt_deam_1"/>
    <property type="match status" value="1"/>
</dbReference>
<keyword evidence="2" id="KW-0862">Zinc</keyword>
<dbReference type="PANTHER" id="PTHR11079">
    <property type="entry name" value="CYTOSINE DEAMINASE FAMILY MEMBER"/>
    <property type="match status" value="1"/>
</dbReference>
<comment type="caution">
    <text evidence="4">The sequence shown here is derived from an EMBL/GenBank/DDBJ whole genome shotgun (WGS) entry which is preliminary data.</text>
</comment>
<organism evidence="4 5">
    <name type="scientific">Neorhodopirellula lusitana</name>
    <dbReference type="NCBI Taxonomy" id="445327"/>
    <lineage>
        <taxon>Bacteria</taxon>
        <taxon>Pseudomonadati</taxon>
        <taxon>Planctomycetota</taxon>
        <taxon>Planctomycetia</taxon>
        <taxon>Pirellulales</taxon>
        <taxon>Pirellulaceae</taxon>
        <taxon>Neorhodopirellula</taxon>
    </lineage>
</organism>
<dbReference type="Proteomes" id="UP001158067">
    <property type="component" value="Unassembled WGS sequence"/>
</dbReference>
<evidence type="ECO:0000256" key="1">
    <source>
        <dbReference type="ARBA" id="ARBA00022723"/>
    </source>
</evidence>
<feature type="domain" description="CMP/dCMP-type deaminase" evidence="3">
    <location>
        <begin position="10"/>
        <end position="124"/>
    </location>
</feature>
<dbReference type="EMBL" id="FXUG01000006">
    <property type="protein sequence ID" value="SMP59668.1"/>
    <property type="molecule type" value="Genomic_DNA"/>
</dbReference>
<accession>A0ABY1Q4T5</accession>
<evidence type="ECO:0000313" key="4">
    <source>
        <dbReference type="EMBL" id="SMP59668.1"/>
    </source>
</evidence>
<dbReference type="InterPro" id="IPR016193">
    <property type="entry name" value="Cytidine_deaminase-like"/>
</dbReference>
<dbReference type="Gene3D" id="3.40.140.10">
    <property type="entry name" value="Cytidine Deaminase, domain 2"/>
    <property type="match status" value="1"/>
</dbReference>
<keyword evidence="5" id="KW-1185">Reference proteome</keyword>
<dbReference type="SUPFAM" id="SSF53927">
    <property type="entry name" value="Cytidine deaminase-like"/>
    <property type="match status" value="1"/>
</dbReference>
<protein>
    <submittedName>
        <fullName evidence="4">tRNA(Arg) A34 adenosine deaminase TadA</fullName>
    </submittedName>
</protein>
<dbReference type="InterPro" id="IPR016192">
    <property type="entry name" value="APOBEC/CMP_deaminase_Zn-bd"/>
</dbReference>
<reference evidence="4 5" key="1">
    <citation type="submission" date="2017-05" db="EMBL/GenBank/DDBJ databases">
        <authorList>
            <person name="Varghese N."/>
            <person name="Submissions S."/>
        </authorList>
    </citation>
    <scope>NUCLEOTIDE SEQUENCE [LARGE SCALE GENOMIC DNA]</scope>
    <source>
        <strain evidence="4 5">DSM 25457</strain>
    </source>
</reference>
<evidence type="ECO:0000313" key="5">
    <source>
        <dbReference type="Proteomes" id="UP001158067"/>
    </source>
</evidence>
<keyword evidence="1" id="KW-0479">Metal-binding</keyword>
<dbReference type="PANTHER" id="PTHR11079:SF161">
    <property type="entry name" value="CMP_DCMP-TYPE DEAMINASE DOMAIN-CONTAINING PROTEIN"/>
    <property type="match status" value="1"/>
</dbReference>
<dbReference type="CDD" id="cd01285">
    <property type="entry name" value="nucleoside_deaminase"/>
    <property type="match status" value="1"/>
</dbReference>
<sequence>MTSSSNVPDSELSHWMDAVLNVARQGVQIGQHPFGAGVFDNNGTPISLEHNQVAATHNPSLHAEVNAIAAACRSLGKTKLNSYWIVSTAEPCPMCMSAIATAGIRQVAYGAAQTIVIEAGFGSLGVTGTELAKQFSFPMTLRGSIRREECDQLLLDNRKGK</sequence>
<evidence type="ECO:0000256" key="2">
    <source>
        <dbReference type="ARBA" id="ARBA00022833"/>
    </source>
</evidence>
<proteinExistence type="predicted"/>
<dbReference type="RefSeq" id="WP_283433000.1">
    <property type="nucleotide sequence ID" value="NZ_FXUG01000006.1"/>
</dbReference>
<dbReference type="InterPro" id="IPR002125">
    <property type="entry name" value="CMP_dCMP_dom"/>
</dbReference>
<evidence type="ECO:0000259" key="3">
    <source>
        <dbReference type="PROSITE" id="PS51747"/>
    </source>
</evidence>